<dbReference type="RefSeq" id="WP_190020589.1">
    <property type="nucleotide sequence ID" value="NZ_BMUT01000002.1"/>
</dbReference>
<dbReference type="InterPro" id="IPR010982">
    <property type="entry name" value="Lambda_DNA-bd_dom_sf"/>
</dbReference>
<evidence type="ECO:0000259" key="1">
    <source>
        <dbReference type="PROSITE" id="PS50943"/>
    </source>
</evidence>
<comment type="caution">
    <text evidence="2">The sequence shown here is derived from an EMBL/GenBank/DDBJ whole genome shotgun (WGS) entry which is preliminary data.</text>
</comment>
<dbReference type="Pfam" id="PF13560">
    <property type="entry name" value="HTH_31"/>
    <property type="match status" value="1"/>
</dbReference>
<dbReference type="InterPro" id="IPR001387">
    <property type="entry name" value="Cro/C1-type_HTH"/>
</dbReference>
<keyword evidence="3" id="KW-1185">Reference proteome</keyword>
<dbReference type="PROSITE" id="PS50943">
    <property type="entry name" value="HTH_CROC1"/>
    <property type="match status" value="1"/>
</dbReference>
<evidence type="ECO:0000313" key="3">
    <source>
        <dbReference type="Proteomes" id="UP000659223"/>
    </source>
</evidence>
<dbReference type="CDD" id="cd00093">
    <property type="entry name" value="HTH_XRE"/>
    <property type="match status" value="1"/>
</dbReference>
<proteinExistence type="predicted"/>
<dbReference type="Proteomes" id="UP000659223">
    <property type="component" value="Unassembled WGS sequence"/>
</dbReference>
<dbReference type="SUPFAM" id="SSF47413">
    <property type="entry name" value="lambda repressor-like DNA-binding domains"/>
    <property type="match status" value="1"/>
</dbReference>
<dbReference type="EMBL" id="BMUT01000002">
    <property type="protein sequence ID" value="GGX69081.1"/>
    <property type="molecule type" value="Genomic_DNA"/>
</dbReference>
<dbReference type="Pfam" id="PF19054">
    <property type="entry name" value="DUF5753"/>
    <property type="match status" value="1"/>
</dbReference>
<dbReference type="SMART" id="SM00530">
    <property type="entry name" value="HTH_XRE"/>
    <property type="match status" value="1"/>
</dbReference>
<reference evidence="3" key="1">
    <citation type="journal article" date="2019" name="Int. J. Syst. Evol. Microbiol.">
        <title>The Global Catalogue of Microorganisms (GCM) 10K type strain sequencing project: providing services to taxonomists for standard genome sequencing and annotation.</title>
        <authorList>
            <consortium name="The Broad Institute Genomics Platform"/>
            <consortium name="The Broad Institute Genome Sequencing Center for Infectious Disease"/>
            <person name="Wu L."/>
            <person name="Ma J."/>
        </authorList>
    </citation>
    <scope>NUCLEOTIDE SEQUENCE [LARGE SCALE GENOMIC DNA]</scope>
    <source>
        <strain evidence="3">JCM 4586</strain>
    </source>
</reference>
<dbReference type="InterPro" id="IPR043917">
    <property type="entry name" value="DUF5753"/>
</dbReference>
<dbReference type="Gene3D" id="1.10.260.40">
    <property type="entry name" value="lambda repressor-like DNA-binding domains"/>
    <property type="match status" value="1"/>
</dbReference>
<accession>A0ABQ2Y892</accession>
<organism evidence="2 3">
    <name type="scientific">Streptomyces hiroshimensis</name>
    <dbReference type="NCBI Taxonomy" id="66424"/>
    <lineage>
        <taxon>Bacteria</taxon>
        <taxon>Bacillati</taxon>
        <taxon>Actinomycetota</taxon>
        <taxon>Actinomycetes</taxon>
        <taxon>Kitasatosporales</taxon>
        <taxon>Streptomycetaceae</taxon>
        <taxon>Streptomyces</taxon>
    </lineage>
</organism>
<evidence type="ECO:0000313" key="2">
    <source>
        <dbReference type="EMBL" id="GGX69081.1"/>
    </source>
</evidence>
<feature type="domain" description="HTH cro/C1-type" evidence="1">
    <location>
        <begin position="17"/>
        <end position="71"/>
    </location>
</feature>
<gene>
    <name evidence="2" type="ORF">GCM10010324_12450</name>
</gene>
<name>A0ABQ2Y892_9ACTN</name>
<protein>
    <submittedName>
        <fullName evidence="2">Transcriptional regulator</fullName>
    </submittedName>
</protein>
<sequence length="287" mass="31887">MKHPRRTARRRKLGAELRALREAAGVSPEAAAKAIHGDRTKISRQETGQHRVTRLELEVLFTLYGVGDEKLREWLVALASEGNKRTWWRRHSGMLADGFKEALDLESEAARISAFQSQVVPGLLQTQTYAAALISGASTSLTEQQLDFFVDLRMSRQSIFLRGNPPQYTAIVTEGVLHQQFGGPEVLAEQLRHLADLSQSPDITIQVIPFTQTSFTDSGGSFALYSYPDPLDLDVVQVEHLDGALCLEDDETVAKYRRVLDKLRSSALPPGRSIELIASIARGLEHE</sequence>